<protein>
    <submittedName>
        <fullName evidence="2">Uncharacterized protein</fullName>
    </submittedName>
</protein>
<dbReference type="EMBL" id="JH795870">
    <property type="protein sequence ID" value="EJT99219.1"/>
    <property type="molecule type" value="Genomic_DNA"/>
</dbReference>
<dbReference type="RefSeq" id="XP_040626117.1">
    <property type="nucleotide sequence ID" value="XM_040770506.1"/>
</dbReference>
<proteinExistence type="predicted"/>
<keyword evidence="3" id="KW-1185">Reference proteome</keyword>
<dbReference type="Proteomes" id="UP000030653">
    <property type="component" value="Unassembled WGS sequence"/>
</dbReference>
<gene>
    <name evidence="2" type="ORF">DACRYDRAFT_117985</name>
</gene>
<name>M5FUQ7_DACPD</name>
<dbReference type="OrthoDB" id="2884925at2759"/>
<reference evidence="2 3" key="1">
    <citation type="journal article" date="2012" name="Science">
        <title>The Paleozoic origin of enzymatic lignin decomposition reconstructed from 31 fungal genomes.</title>
        <authorList>
            <person name="Floudas D."/>
            <person name="Binder M."/>
            <person name="Riley R."/>
            <person name="Barry K."/>
            <person name="Blanchette R.A."/>
            <person name="Henrissat B."/>
            <person name="Martinez A.T."/>
            <person name="Otillar R."/>
            <person name="Spatafora J.W."/>
            <person name="Yadav J.S."/>
            <person name="Aerts A."/>
            <person name="Benoit I."/>
            <person name="Boyd A."/>
            <person name="Carlson A."/>
            <person name="Copeland A."/>
            <person name="Coutinho P.M."/>
            <person name="de Vries R.P."/>
            <person name="Ferreira P."/>
            <person name="Findley K."/>
            <person name="Foster B."/>
            <person name="Gaskell J."/>
            <person name="Glotzer D."/>
            <person name="Gorecki P."/>
            <person name="Heitman J."/>
            <person name="Hesse C."/>
            <person name="Hori C."/>
            <person name="Igarashi K."/>
            <person name="Jurgens J.A."/>
            <person name="Kallen N."/>
            <person name="Kersten P."/>
            <person name="Kohler A."/>
            <person name="Kuees U."/>
            <person name="Kumar T.K.A."/>
            <person name="Kuo A."/>
            <person name="LaButti K."/>
            <person name="Larrondo L.F."/>
            <person name="Lindquist E."/>
            <person name="Ling A."/>
            <person name="Lombard V."/>
            <person name="Lucas S."/>
            <person name="Lundell T."/>
            <person name="Martin R."/>
            <person name="McLaughlin D.J."/>
            <person name="Morgenstern I."/>
            <person name="Morin E."/>
            <person name="Murat C."/>
            <person name="Nagy L.G."/>
            <person name="Nolan M."/>
            <person name="Ohm R.A."/>
            <person name="Patyshakuliyeva A."/>
            <person name="Rokas A."/>
            <person name="Ruiz-Duenas F.J."/>
            <person name="Sabat G."/>
            <person name="Salamov A."/>
            <person name="Samejima M."/>
            <person name="Schmutz J."/>
            <person name="Slot J.C."/>
            <person name="St John F."/>
            <person name="Stenlid J."/>
            <person name="Sun H."/>
            <person name="Sun S."/>
            <person name="Syed K."/>
            <person name="Tsang A."/>
            <person name="Wiebenga A."/>
            <person name="Young D."/>
            <person name="Pisabarro A."/>
            <person name="Eastwood D.C."/>
            <person name="Martin F."/>
            <person name="Cullen D."/>
            <person name="Grigoriev I.V."/>
            <person name="Hibbett D.S."/>
        </authorList>
    </citation>
    <scope>NUCLEOTIDE SEQUENCE [LARGE SCALE GENOMIC DNA]</scope>
    <source>
        <strain evidence="2 3">DJM-731 SS1</strain>
    </source>
</reference>
<evidence type="ECO:0000313" key="2">
    <source>
        <dbReference type="EMBL" id="EJT99219.1"/>
    </source>
</evidence>
<dbReference type="Gene3D" id="3.80.10.10">
    <property type="entry name" value="Ribonuclease Inhibitor"/>
    <property type="match status" value="1"/>
</dbReference>
<sequence>MLYATFTQDNVMFYPQYQEATTSGPAKSSTTSPVVSPTKEPLRMTRGDSLLGESGGMNLTKMPYDILTHIFTLANEDDSCLATCSPSPTSRRPSRCGEVAVCLSHVSTQFRDVALSMPTLWRCISVQGRGRSELLRAKCFSSRTQTCPVDIDIDMTVTPKDSQRYICSLRQRYERTDDLRAVMTFLPPMKHWRSFCFTTKSDWNVRLLITVLDQAAPELRTLSLCSLGTSTRTRTTTENATVFNIFQGQTPALSNAFVRGIQLPCVLNVLSKLQELKLSCGTDHTQAHLDECLDVISRNPNLKKLSFCGDVDIHRIDAFTTDPRPPIPLHSLEELAIGGFLPATLSYVLLQLDVPNLTSLTVGKLWRKNYNDALKALTPATCPNIINLSLISCVVHPYLSRFLPQLPAVQGLTFDHWNNPPDAMLLSDDPAQVHPWKDLKRLCLTRPLNINKPLIEALQRRQAMGLGPFELLLEVDDLSLSCLDPMITMQIRELTNLQFTTAGEYEQGNPHEEDPYDMRAW</sequence>
<feature type="region of interest" description="Disordered" evidence="1">
    <location>
        <begin position="21"/>
        <end position="51"/>
    </location>
</feature>
<dbReference type="HOGENOM" id="CLU_522765_0_0_1"/>
<dbReference type="OMA" id="HESATSM"/>
<dbReference type="AlphaFoldDB" id="M5FUQ7"/>
<dbReference type="InterPro" id="IPR032675">
    <property type="entry name" value="LRR_dom_sf"/>
</dbReference>
<dbReference type="SUPFAM" id="SSF52047">
    <property type="entry name" value="RNI-like"/>
    <property type="match status" value="1"/>
</dbReference>
<evidence type="ECO:0000256" key="1">
    <source>
        <dbReference type="SAM" id="MobiDB-lite"/>
    </source>
</evidence>
<feature type="compositionally biased region" description="Low complexity" evidence="1">
    <location>
        <begin position="28"/>
        <end position="38"/>
    </location>
</feature>
<dbReference type="GeneID" id="63685568"/>
<organism evidence="2 3">
    <name type="scientific">Dacryopinax primogenitus (strain DJM 731)</name>
    <name type="common">Brown rot fungus</name>
    <dbReference type="NCBI Taxonomy" id="1858805"/>
    <lineage>
        <taxon>Eukaryota</taxon>
        <taxon>Fungi</taxon>
        <taxon>Dikarya</taxon>
        <taxon>Basidiomycota</taxon>
        <taxon>Agaricomycotina</taxon>
        <taxon>Dacrymycetes</taxon>
        <taxon>Dacrymycetales</taxon>
        <taxon>Dacrymycetaceae</taxon>
        <taxon>Dacryopinax</taxon>
    </lineage>
</organism>
<evidence type="ECO:0000313" key="3">
    <source>
        <dbReference type="Proteomes" id="UP000030653"/>
    </source>
</evidence>
<accession>M5FUQ7</accession>